<dbReference type="SUPFAM" id="SSF46689">
    <property type="entry name" value="Homeodomain-like"/>
    <property type="match status" value="1"/>
</dbReference>
<dbReference type="Pfam" id="PF00046">
    <property type="entry name" value="Homeodomain"/>
    <property type="match status" value="1"/>
</dbReference>
<evidence type="ECO:0000256" key="5">
    <source>
        <dbReference type="PROSITE-ProRule" id="PRU00108"/>
    </source>
</evidence>
<dbReference type="OrthoDB" id="6159439at2759"/>
<dbReference type="GO" id="GO:0045937">
    <property type="term" value="P:positive regulation of phosphate metabolic process"/>
    <property type="evidence" value="ECO:0007669"/>
    <property type="project" value="EnsemblFungi"/>
</dbReference>
<protein>
    <recommendedName>
        <fullName evidence="8">Homeobox domain-containing protein</fullName>
    </recommendedName>
</protein>
<dbReference type="GO" id="GO:0005634">
    <property type="term" value="C:nucleus"/>
    <property type="evidence" value="ECO:0007669"/>
    <property type="project" value="UniProtKB-SubCell"/>
</dbReference>
<dbReference type="InterPro" id="IPR051000">
    <property type="entry name" value="Homeobox_DNA-bind_prot"/>
</dbReference>
<dbReference type="PANTHER" id="PTHR24324:SF5">
    <property type="entry name" value="HEMATOPOIETICALLY-EXPRESSED HOMEOBOX PROTEIN HHEX"/>
    <property type="match status" value="1"/>
</dbReference>
<feature type="region of interest" description="Disordered" evidence="7">
    <location>
        <begin position="84"/>
        <end position="105"/>
    </location>
</feature>
<dbReference type="HOGENOM" id="CLU_028430_1_0_1"/>
<feature type="domain" description="Homeobox" evidence="8">
    <location>
        <begin position="119"/>
        <end position="179"/>
    </location>
</feature>
<dbReference type="InParanoid" id="A7TIP2"/>
<organism evidence="10">
    <name type="scientific">Vanderwaltozyma polyspora (strain ATCC 22028 / DSM 70294 / BCRC 21397 / CBS 2163 / NBRC 10782 / NRRL Y-8283 / UCD 57-17)</name>
    <name type="common">Kluyveromyces polysporus</name>
    <dbReference type="NCBI Taxonomy" id="436907"/>
    <lineage>
        <taxon>Eukaryota</taxon>
        <taxon>Fungi</taxon>
        <taxon>Dikarya</taxon>
        <taxon>Ascomycota</taxon>
        <taxon>Saccharomycotina</taxon>
        <taxon>Saccharomycetes</taxon>
        <taxon>Saccharomycetales</taxon>
        <taxon>Saccharomycetaceae</taxon>
        <taxon>Vanderwaltozyma</taxon>
    </lineage>
</organism>
<dbReference type="GO" id="GO:0006141">
    <property type="term" value="P:regulation of purine nucleobase metabolic process"/>
    <property type="evidence" value="ECO:0007669"/>
    <property type="project" value="EnsemblFungi"/>
</dbReference>
<dbReference type="GO" id="GO:0120213">
    <property type="term" value="P:regulation of histidine biosynthetic process"/>
    <property type="evidence" value="ECO:0007669"/>
    <property type="project" value="EnsemblFungi"/>
</dbReference>
<dbReference type="EMBL" id="DS480397">
    <property type="protein sequence ID" value="EDO17834.1"/>
    <property type="molecule type" value="Genomic_DNA"/>
</dbReference>
<dbReference type="PANTHER" id="PTHR24324">
    <property type="entry name" value="HOMEOBOX PROTEIN HHEX"/>
    <property type="match status" value="1"/>
</dbReference>
<dbReference type="InterPro" id="IPR017970">
    <property type="entry name" value="Homeobox_CS"/>
</dbReference>
<proteinExistence type="predicted"/>
<dbReference type="AlphaFoldDB" id="A7TIP2"/>
<dbReference type="KEGG" id="vpo:Kpol_1043p24"/>
<dbReference type="SMART" id="SM00389">
    <property type="entry name" value="HOX"/>
    <property type="match status" value="1"/>
</dbReference>
<dbReference type="PROSITE" id="PS50071">
    <property type="entry name" value="HOMEOBOX_2"/>
    <property type="match status" value="1"/>
</dbReference>
<evidence type="ECO:0000313" key="10">
    <source>
        <dbReference type="Proteomes" id="UP000000267"/>
    </source>
</evidence>
<evidence type="ECO:0000313" key="9">
    <source>
        <dbReference type="EMBL" id="EDO17834.1"/>
    </source>
</evidence>
<feature type="DNA-binding region" description="Homeobox" evidence="5">
    <location>
        <begin position="121"/>
        <end position="180"/>
    </location>
</feature>
<dbReference type="GO" id="GO:0005829">
    <property type="term" value="C:cytosol"/>
    <property type="evidence" value="ECO:0007669"/>
    <property type="project" value="EnsemblFungi"/>
</dbReference>
<name>A7TIP2_VANPO</name>
<dbReference type="RefSeq" id="XP_001645692.1">
    <property type="nucleotide sequence ID" value="XM_001645642.1"/>
</dbReference>
<comment type="subcellular location">
    <subcellularLocation>
        <location evidence="1 5 6">Nucleus</location>
    </subcellularLocation>
</comment>
<evidence type="ECO:0000259" key="8">
    <source>
        <dbReference type="PROSITE" id="PS50071"/>
    </source>
</evidence>
<dbReference type="GeneID" id="5546088"/>
<dbReference type="Gene3D" id="1.10.10.60">
    <property type="entry name" value="Homeodomain-like"/>
    <property type="match status" value="1"/>
</dbReference>
<dbReference type="PhylomeDB" id="A7TIP2"/>
<dbReference type="CDD" id="cd00086">
    <property type="entry name" value="homeodomain"/>
    <property type="match status" value="1"/>
</dbReference>
<keyword evidence="2 5" id="KW-0238">DNA-binding</keyword>
<sequence length="527" mass="59528">MKRTQGYEQDVGSHSIYDEFYVLGGDQSDGSGQHPLQRQVQLDSMTRQLNGLVSPQLPGHKTFMNEFGDVKEIGYGMPLNGGDVDFHSEGSPSKIHQDYSRDESNGLVESFDGEQEQEQEQKQKRTRARGEALDILKSEFNLNPNPTSKRRKVLSELTGLSEKKVRIWFQNRRAKVRKSDKLGKNSNTDLTRIKSYGDGFDDDSEDTVSTFFDRVPLEANKSYSFIDIFSITVGSWNRMKSGSLTKESLPTVSRLANLSPFSINELMSDSTDLLVLISKKNYEINYFFSAMANDTRILFRVFFPINTVVNCSLVLEADDIVTTGDESDSDTKLGELKLSLSRSPNFAVHFLSGDYDSPSNQWSICEDFSEGKQVSDAFTGGSNIPHSLKGIQDSLKFMNSLILDYNSTTHERIQQHPINLNNEIPNPLGTGTESGDSHFGNSFFFEEHDPHQLLNTNTNTNDGTYNFINNNTHEKNHPHLNIVQHQDDHGTGFPMSHDIPLVNTPEFLKSPQDMHQHENLNSNNKWF</sequence>
<evidence type="ECO:0000256" key="1">
    <source>
        <dbReference type="ARBA" id="ARBA00004123"/>
    </source>
</evidence>
<keyword evidence="3 5" id="KW-0371">Homeobox</keyword>
<dbReference type="GO" id="GO:0000978">
    <property type="term" value="F:RNA polymerase II cis-regulatory region sequence-specific DNA binding"/>
    <property type="evidence" value="ECO:0007669"/>
    <property type="project" value="EnsemblFungi"/>
</dbReference>
<evidence type="ECO:0000256" key="4">
    <source>
        <dbReference type="ARBA" id="ARBA00023242"/>
    </source>
</evidence>
<gene>
    <name evidence="9" type="ORF">Kpol_1043p24</name>
</gene>
<dbReference type="FunCoup" id="A7TIP2">
    <property type="interactions" value="984"/>
</dbReference>
<evidence type="ECO:0000256" key="3">
    <source>
        <dbReference type="ARBA" id="ARBA00023155"/>
    </source>
</evidence>
<dbReference type="PROSITE" id="PS00027">
    <property type="entry name" value="HOMEOBOX_1"/>
    <property type="match status" value="1"/>
</dbReference>
<accession>A7TIP2</accession>
<feature type="compositionally biased region" description="Basic and acidic residues" evidence="7">
    <location>
        <begin position="95"/>
        <end position="104"/>
    </location>
</feature>
<reference evidence="9 10" key="1">
    <citation type="journal article" date="2007" name="Proc. Natl. Acad. Sci. U.S.A.">
        <title>Independent sorting-out of thousands of duplicated gene pairs in two yeast species descended from a whole-genome duplication.</title>
        <authorList>
            <person name="Scannell D.R."/>
            <person name="Frank A.C."/>
            <person name="Conant G.C."/>
            <person name="Byrne K.P."/>
            <person name="Woolfit M."/>
            <person name="Wolfe K.H."/>
        </authorList>
    </citation>
    <scope>NUCLEOTIDE SEQUENCE [LARGE SCALE GENOMIC DNA]</scope>
    <source>
        <strain evidence="10">ATCC 22028 / DSM 70294 / BCRC 21397 / CBS 2163 / NBRC 10782 / NRRL Y-8283 / UCD 57-17</strain>
    </source>
</reference>
<evidence type="ECO:0000256" key="7">
    <source>
        <dbReference type="SAM" id="MobiDB-lite"/>
    </source>
</evidence>
<keyword evidence="4 5" id="KW-0539">Nucleus</keyword>
<evidence type="ECO:0000256" key="2">
    <source>
        <dbReference type="ARBA" id="ARBA00023125"/>
    </source>
</evidence>
<dbReference type="STRING" id="436907.A7TIP2"/>
<evidence type="ECO:0000256" key="6">
    <source>
        <dbReference type="RuleBase" id="RU000682"/>
    </source>
</evidence>
<dbReference type="InterPro" id="IPR001356">
    <property type="entry name" value="HD"/>
</dbReference>
<dbReference type="InterPro" id="IPR009057">
    <property type="entry name" value="Homeodomain-like_sf"/>
</dbReference>
<dbReference type="GO" id="GO:0030154">
    <property type="term" value="P:cell differentiation"/>
    <property type="evidence" value="ECO:0007669"/>
    <property type="project" value="TreeGrafter"/>
</dbReference>
<dbReference type="Proteomes" id="UP000000267">
    <property type="component" value="Unassembled WGS sequence"/>
</dbReference>
<keyword evidence="10" id="KW-1185">Reference proteome</keyword>
<dbReference type="eggNOG" id="KOG0486">
    <property type="taxonomic scope" value="Eukaryota"/>
</dbReference>
<dbReference type="GO" id="GO:0006338">
    <property type="term" value="P:chromatin remodeling"/>
    <property type="evidence" value="ECO:0007669"/>
    <property type="project" value="EnsemblFungi"/>
</dbReference>
<dbReference type="GO" id="GO:0001228">
    <property type="term" value="F:DNA-binding transcription activator activity, RNA polymerase II-specific"/>
    <property type="evidence" value="ECO:0007669"/>
    <property type="project" value="EnsemblFungi"/>
</dbReference>